<feature type="transmembrane region" description="Helical" evidence="1">
    <location>
        <begin position="16"/>
        <end position="34"/>
    </location>
</feature>
<feature type="transmembrane region" description="Helical" evidence="1">
    <location>
        <begin position="152"/>
        <end position="171"/>
    </location>
</feature>
<feature type="transmembrane region" description="Helical" evidence="1">
    <location>
        <begin position="307"/>
        <end position="328"/>
    </location>
</feature>
<feature type="transmembrane region" description="Helical" evidence="1">
    <location>
        <begin position="129"/>
        <end position="146"/>
    </location>
</feature>
<reference evidence="2 3" key="1">
    <citation type="journal article" date="2016" name="Nat. Commun.">
        <title>Thousands of microbial genomes shed light on interconnected biogeochemical processes in an aquifer system.</title>
        <authorList>
            <person name="Anantharaman K."/>
            <person name="Brown C.T."/>
            <person name="Hug L.A."/>
            <person name="Sharon I."/>
            <person name="Castelle C.J."/>
            <person name="Probst A.J."/>
            <person name="Thomas B.C."/>
            <person name="Singh A."/>
            <person name="Wilkins M.J."/>
            <person name="Karaoz U."/>
            <person name="Brodie E.L."/>
            <person name="Williams K.H."/>
            <person name="Hubbard S.S."/>
            <person name="Banfield J.F."/>
        </authorList>
    </citation>
    <scope>NUCLEOTIDE SEQUENCE [LARGE SCALE GENOMIC DNA]</scope>
</reference>
<dbReference type="AlphaFoldDB" id="A0A1F5KNY1"/>
<feature type="transmembrane region" description="Helical" evidence="1">
    <location>
        <begin position="180"/>
        <end position="196"/>
    </location>
</feature>
<organism evidence="2 3">
    <name type="scientific">Candidatus Daviesbacteria bacterium RIFCSPLOWO2_01_FULL_39_12</name>
    <dbReference type="NCBI Taxonomy" id="1797785"/>
    <lineage>
        <taxon>Bacteria</taxon>
        <taxon>Candidatus Daviesiibacteriota</taxon>
    </lineage>
</organism>
<evidence type="ECO:0000313" key="2">
    <source>
        <dbReference type="EMBL" id="OGE42626.1"/>
    </source>
</evidence>
<keyword evidence="1" id="KW-0812">Transmembrane</keyword>
<keyword evidence="1" id="KW-0472">Membrane</keyword>
<feature type="transmembrane region" description="Helical" evidence="1">
    <location>
        <begin position="409"/>
        <end position="429"/>
    </location>
</feature>
<dbReference type="EMBL" id="MFDM01000023">
    <property type="protein sequence ID" value="OGE42626.1"/>
    <property type="molecule type" value="Genomic_DNA"/>
</dbReference>
<feature type="transmembrane region" description="Helical" evidence="1">
    <location>
        <begin position="97"/>
        <end position="117"/>
    </location>
</feature>
<dbReference type="Proteomes" id="UP000178565">
    <property type="component" value="Unassembled WGS sequence"/>
</dbReference>
<dbReference type="STRING" id="1797785.A3B45_00255"/>
<accession>A0A1F5KNY1</accession>
<protein>
    <recommendedName>
        <fullName evidence="4">Membrane protein 6-pyruvoyl-tetrahydropterin synthase-related domain-containing protein</fullName>
    </recommendedName>
</protein>
<evidence type="ECO:0008006" key="4">
    <source>
        <dbReference type="Google" id="ProtNLM"/>
    </source>
</evidence>
<comment type="caution">
    <text evidence="2">The sequence shown here is derived from an EMBL/GenBank/DDBJ whole genome shotgun (WGS) entry which is preliminary data.</text>
</comment>
<evidence type="ECO:0000313" key="3">
    <source>
        <dbReference type="Proteomes" id="UP000178565"/>
    </source>
</evidence>
<feature type="transmembrane region" description="Helical" evidence="1">
    <location>
        <begin position="202"/>
        <end position="219"/>
    </location>
</feature>
<feature type="transmembrane region" description="Helical" evidence="1">
    <location>
        <begin position="335"/>
        <end position="358"/>
    </location>
</feature>
<feature type="transmembrane region" description="Helical" evidence="1">
    <location>
        <begin position="378"/>
        <end position="397"/>
    </location>
</feature>
<sequence length="1151" mass="132359">MISYKFIKFTNKFTRLTPLIILFLLSVFLIFNWFKAGYIYGGGDVGLQTYNPQRTLENARFIWWEAIAPGTPIPQGLTALPFHFIFSKLQLLGFTSLHIQASLFFLILLSMGYGMYWLILSIFDVKSRWYGLIGALFYMINPYMMIQVWHRFVHSTFFLAAALPFLVLFWIKWLKSTKPIWLLLFLIVNLLATYLYGTIAYILTIWILLFLITAASVFLPWQGRKFLVVGLIKLTIGFLFWFLTNIWWLIPVFSVNPAILSEQHKSEESLFTLINIGRQSIIPYSLQMINPFYLFYQSELGDSYKNILVRIIPWVFVGTILLGLIRALKKERFAFWGVIFLVILFLAKGAAPPFSYPYIFGFKHLFFLGVLRNPFEKIGILLPLLGTILFIFGIVFLKDYLSKKINPLIAKIIIIILVLIILSFNWPMFLSQPFGKPNEPGYVKVPDWYKQADQWIYQDNGVDYFRNPEKILHLPLALGEGISYKWEYGYSGLESSDLLFTSLPSISHGFNIARLDDSLKALSLMFFEPYNKNPEKILAILQNFNVRYIVLHRDVNWLGGDLYNPKDAENVLNNLDFLKKAQKFGDLQIYKVPDEYFKPKIYLGSNFQLIYPSDTGKVWPYLLGNDQLMITPIGSQIDGQLFNKASQIIIFPNQSFIYPKTTFVQQVANQILADEGTLNLLLSQNIRVKPILVQNGEIGPEELNNKLIETTKKIIKILKSEQSLKMSLMDDYERELKSIFSSNLHDSRLLLYINEKDISLIFQIHLAVIEKLKNGVDSEIKVKLENIYNLLQDQLIKNNFIPQHPLNLEAPENVDSQKVFKFNIPTKAKYEMLMTEEIDGLDKFDLSINGKVEKKFWQNQNNILSLGDDDFELGFSELAYNVLPSSNLALPFDTLAKFGTVSVVGDSIKIEPQGQFGYIENLISKAKGGDIYRISFEILPQNASGFYFQLVQDTDNIDKSGQRSYQLNEFIDLTNAKNSWQSLRFTLLPLRLTTQQAAVRFVIASGGQLPPPAILIKNLRIEKVLNGDIVLRSILAESEQTNEGGEVISIERKSPIFYQGKVNVKNKTFLIFSETFHPGWKLKLTDGQNTFYPQKHYLSNLYGNAYYLENIGSFDFSLEFKPQKLVNFGVIVAAVSYLSLLVIVLFSKIKR</sequence>
<feature type="transmembrane region" description="Helical" evidence="1">
    <location>
        <begin position="1125"/>
        <end position="1146"/>
    </location>
</feature>
<name>A0A1F5KNY1_9BACT</name>
<feature type="transmembrane region" description="Helical" evidence="1">
    <location>
        <begin position="226"/>
        <end position="250"/>
    </location>
</feature>
<gene>
    <name evidence="2" type="ORF">A3B45_00255</name>
</gene>
<evidence type="ECO:0000256" key="1">
    <source>
        <dbReference type="SAM" id="Phobius"/>
    </source>
</evidence>
<proteinExistence type="predicted"/>
<keyword evidence="1" id="KW-1133">Transmembrane helix</keyword>